<dbReference type="CDD" id="cd06580">
    <property type="entry name" value="TM_PBP1_transp_TpRbsC_like"/>
    <property type="match status" value="1"/>
</dbReference>
<dbReference type="GO" id="GO:0022857">
    <property type="term" value="F:transmembrane transporter activity"/>
    <property type="evidence" value="ECO:0007669"/>
    <property type="project" value="InterPro"/>
</dbReference>
<evidence type="ECO:0000256" key="3">
    <source>
        <dbReference type="ARBA" id="ARBA00022692"/>
    </source>
</evidence>
<keyword evidence="4 6" id="KW-1133">Transmembrane helix</keyword>
<dbReference type="Proteomes" id="UP000325516">
    <property type="component" value="Chromosome"/>
</dbReference>
<gene>
    <name evidence="7" type="ORF">F6J85_03600</name>
</gene>
<dbReference type="Pfam" id="PF02653">
    <property type="entry name" value="BPD_transp_2"/>
    <property type="match status" value="1"/>
</dbReference>
<feature type="transmembrane region" description="Helical" evidence="6">
    <location>
        <begin position="331"/>
        <end position="350"/>
    </location>
</feature>
<dbReference type="KEGG" id="mlz:F6J85_03600"/>
<feature type="transmembrane region" description="Helical" evidence="6">
    <location>
        <begin position="180"/>
        <end position="200"/>
    </location>
</feature>
<reference evidence="8" key="1">
    <citation type="submission" date="2019-09" db="EMBL/GenBank/DDBJ databases">
        <title>Mumia zhuanghuii sp. nov. isolated from the intestinal contents of plateau pika (Ochotona curzoniae) in the Qinghai-Tibet plateau of China.</title>
        <authorList>
            <person name="Tian Z."/>
        </authorList>
    </citation>
    <scope>NUCLEOTIDE SEQUENCE [LARGE SCALE GENOMIC DNA]</scope>
    <source>
        <strain evidence="8">L-031</strain>
    </source>
</reference>
<feature type="transmembrane region" description="Helical" evidence="6">
    <location>
        <begin position="280"/>
        <end position="301"/>
    </location>
</feature>
<dbReference type="GO" id="GO:0005886">
    <property type="term" value="C:plasma membrane"/>
    <property type="evidence" value="ECO:0007669"/>
    <property type="project" value="UniProtKB-SubCell"/>
</dbReference>
<dbReference type="PANTHER" id="PTHR47089">
    <property type="entry name" value="ABC TRANSPORTER, PERMEASE PROTEIN"/>
    <property type="match status" value="1"/>
</dbReference>
<name>A0A5J6L1D4_9MICO</name>
<keyword evidence="3 6" id="KW-0812">Transmembrane</keyword>
<dbReference type="AlphaFoldDB" id="A0A5J6L1D4"/>
<feature type="transmembrane region" description="Helical" evidence="6">
    <location>
        <begin position="362"/>
        <end position="381"/>
    </location>
</feature>
<sequence>MTAPTQSFTPDPESLGSVHGHAAALVDYDRNDDRRRFRRERRIGVFEGALTTLGTIAVALLLCFLILLATGKDAVGAYEWLLSGPVSRPTRFGRVLLETTTLSIVALSVAAAFRAGLMTLGAEGQLYMGALAATVVALFVPLPPGWAVIVPLLSAMTVGMLCAALPAWMKAALGANELVATLMLNAVLVRLYSFVLTNWLTPEGATSVASEYLPSEALIPALTAVFGVNLDNANLMMFFIPVLAVAVWVLLNRTPLGYSVRMSGSNALFGLFGGIAPRRVIVWCFLIGGAIAGLAGAHIVQGVSERALLTLSAGVAFDGIMVAILARANPLLIPIAAFFYAYLKVGGLVMEQEMSIGTEIVSVIQALVVLMASAQILLVLVRRRRAASAGKELAK</sequence>
<feature type="transmembrane region" description="Helical" evidence="6">
    <location>
        <begin position="44"/>
        <end position="71"/>
    </location>
</feature>
<feature type="transmembrane region" description="Helical" evidence="6">
    <location>
        <begin position="307"/>
        <end position="326"/>
    </location>
</feature>
<comment type="subcellular location">
    <subcellularLocation>
        <location evidence="1">Cell membrane</location>
        <topology evidence="1">Multi-pass membrane protein</topology>
    </subcellularLocation>
</comment>
<keyword evidence="8" id="KW-1185">Reference proteome</keyword>
<evidence type="ECO:0000313" key="7">
    <source>
        <dbReference type="EMBL" id="QEW02271.1"/>
    </source>
</evidence>
<keyword evidence="5 6" id="KW-0472">Membrane</keyword>
<dbReference type="EMBL" id="CP044232">
    <property type="protein sequence ID" value="QEW02271.1"/>
    <property type="molecule type" value="Genomic_DNA"/>
</dbReference>
<evidence type="ECO:0000256" key="4">
    <source>
        <dbReference type="ARBA" id="ARBA00022989"/>
    </source>
</evidence>
<evidence type="ECO:0000256" key="1">
    <source>
        <dbReference type="ARBA" id="ARBA00004651"/>
    </source>
</evidence>
<evidence type="ECO:0000256" key="6">
    <source>
        <dbReference type="SAM" id="Phobius"/>
    </source>
</evidence>
<accession>A0A5J6L1D4</accession>
<feature type="transmembrane region" description="Helical" evidence="6">
    <location>
        <begin position="91"/>
        <end position="113"/>
    </location>
</feature>
<feature type="transmembrane region" description="Helical" evidence="6">
    <location>
        <begin position="148"/>
        <end position="168"/>
    </location>
</feature>
<dbReference type="InterPro" id="IPR001851">
    <property type="entry name" value="ABC_transp_permease"/>
</dbReference>
<dbReference type="PANTHER" id="PTHR47089:SF1">
    <property type="entry name" value="GUANOSINE ABC TRANSPORTER PERMEASE PROTEIN NUPP"/>
    <property type="match status" value="1"/>
</dbReference>
<dbReference type="RefSeq" id="WP_150923862.1">
    <property type="nucleotide sequence ID" value="NZ_CP044232.1"/>
</dbReference>
<evidence type="ECO:0000256" key="2">
    <source>
        <dbReference type="ARBA" id="ARBA00022475"/>
    </source>
</evidence>
<feature type="transmembrane region" description="Helical" evidence="6">
    <location>
        <begin position="125"/>
        <end position="142"/>
    </location>
</feature>
<proteinExistence type="predicted"/>
<protein>
    <submittedName>
        <fullName evidence="7">ABC transporter permease</fullName>
    </submittedName>
</protein>
<keyword evidence="2" id="KW-1003">Cell membrane</keyword>
<organism evidence="7 8">
    <name type="scientific">Microbacterium lushaniae</name>
    <dbReference type="NCBI Taxonomy" id="2614639"/>
    <lineage>
        <taxon>Bacteria</taxon>
        <taxon>Bacillati</taxon>
        <taxon>Actinomycetota</taxon>
        <taxon>Actinomycetes</taxon>
        <taxon>Micrococcales</taxon>
        <taxon>Microbacteriaceae</taxon>
        <taxon>Microbacterium</taxon>
    </lineage>
</organism>
<evidence type="ECO:0000313" key="8">
    <source>
        <dbReference type="Proteomes" id="UP000325516"/>
    </source>
</evidence>
<evidence type="ECO:0000256" key="5">
    <source>
        <dbReference type="ARBA" id="ARBA00023136"/>
    </source>
</evidence>
<feature type="transmembrane region" description="Helical" evidence="6">
    <location>
        <begin position="233"/>
        <end position="251"/>
    </location>
</feature>